<protein>
    <submittedName>
        <fullName evidence="1">Uncharacterized protein</fullName>
    </submittedName>
</protein>
<comment type="caution">
    <text evidence="1">The sequence shown here is derived from an EMBL/GenBank/DDBJ whole genome shotgun (WGS) entry which is preliminary data.</text>
</comment>
<evidence type="ECO:0000313" key="2">
    <source>
        <dbReference type="Proteomes" id="UP000782610"/>
    </source>
</evidence>
<dbReference type="SUPFAM" id="SSF102405">
    <property type="entry name" value="MCP/YpsA-like"/>
    <property type="match status" value="1"/>
</dbReference>
<organism evidence="1 2">
    <name type="scientific">Devosia nanyangense</name>
    <dbReference type="NCBI Taxonomy" id="1228055"/>
    <lineage>
        <taxon>Bacteria</taxon>
        <taxon>Pseudomonadati</taxon>
        <taxon>Pseudomonadota</taxon>
        <taxon>Alphaproteobacteria</taxon>
        <taxon>Hyphomicrobiales</taxon>
        <taxon>Devosiaceae</taxon>
        <taxon>Devosia</taxon>
    </lineage>
</organism>
<dbReference type="Gene3D" id="3.40.50.450">
    <property type="match status" value="1"/>
</dbReference>
<proteinExistence type="predicted"/>
<dbReference type="AlphaFoldDB" id="A0A933NZ93"/>
<reference evidence="1" key="1">
    <citation type="submission" date="2020-07" db="EMBL/GenBank/DDBJ databases">
        <title>Huge and variable diversity of episymbiotic CPR bacteria and DPANN archaea in groundwater ecosystems.</title>
        <authorList>
            <person name="He C.Y."/>
            <person name="Keren R."/>
            <person name="Whittaker M."/>
            <person name="Farag I.F."/>
            <person name="Doudna J."/>
            <person name="Cate J.H.D."/>
            <person name="Banfield J.F."/>
        </authorList>
    </citation>
    <scope>NUCLEOTIDE SEQUENCE</scope>
    <source>
        <strain evidence="1">NC_groundwater_1586_Pr3_B-0.1um_66_15</strain>
    </source>
</reference>
<evidence type="ECO:0000313" key="1">
    <source>
        <dbReference type="EMBL" id="MBI4922282.1"/>
    </source>
</evidence>
<dbReference type="Proteomes" id="UP000782610">
    <property type="component" value="Unassembled WGS sequence"/>
</dbReference>
<name>A0A933NZ93_9HYPH</name>
<accession>A0A933NZ93</accession>
<gene>
    <name evidence="1" type="ORF">HY834_11065</name>
</gene>
<dbReference type="EMBL" id="JACRAF010000029">
    <property type="protein sequence ID" value="MBI4922282.1"/>
    <property type="molecule type" value="Genomic_DNA"/>
</dbReference>
<sequence length="188" mass="19789">MAPDTHPVLGVFASDRGPGDAERASLMSQAGSFLARKGAKLVCIAEDHFVPVPLVNSARTAGGEVTLIADDLYSDLPALTGVTVERLATPEARAARRAALSTLYVALPGSLASAIGLYRAWVKGGGGAARKPVVFYDHSGAFRVVRGYAADIISSSIPSHDHYVQFADSIEDIWNKIAWLIDQGATAI</sequence>